<dbReference type="PANTHER" id="PTHR11742">
    <property type="entry name" value="MANNOSYL-OLIGOSACCHARIDE ALPHA-1,2-MANNOSIDASE-RELATED"/>
    <property type="match status" value="1"/>
</dbReference>
<keyword evidence="7 12" id="KW-1015">Disulfide bond</keyword>
<feature type="active site" description="Proton donor" evidence="10">
    <location>
        <position position="231"/>
    </location>
</feature>
<dbReference type="InterPro" id="IPR012341">
    <property type="entry name" value="6hp_glycosidase-like_sf"/>
</dbReference>
<evidence type="ECO:0000256" key="7">
    <source>
        <dbReference type="ARBA" id="ARBA00023157"/>
    </source>
</evidence>
<dbReference type="PANTHER" id="PTHR11742:SF55">
    <property type="entry name" value="ENDOPLASMIC RETICULUM MANNOSYL-OLIGOSACCHARIDE 1,2-ALPHA-MANNOSIDASE"/>
    <property type="match status" value="1"/>
</dbReference>
<feature type="active site" evidence="10">
    <location>
        <position position="515"/>
    </location>
</feature>
<keyword evidence="6 11" id="KW-0106">Calcium</keyword>
<feature type="disulfide bond" evidence="12">
    <location>
        <begin position="431"/>
        <end position="470"/>
    </location>
</feature>
<dbReference type="GO" id="GO:0005509">
    <property type="term" value="F:calcium ion binding"/>
    <property type="evidence" value="ECO:0007669"/>
    <property type="project" value="InterPro"/>
</dbReference>
<dbReference type="InterPro" id="IPR050749">
    <property type="entry name" value="Glycosyl_Hydrolase_47"/>
</dbReference>
<evidence type="ECO:0000256" key="3">
    <source>
        <dbReference type="ARBA" id="ARBA00007658"/>
    </source>
</evidence>
<dbReference type="OrthoDB" id="8118055at2759"/>
<keyword evidence="15" id="KW-0812">Transmembrane</keyword>
<dbReference type="GO" id="GO:0004571">
    <property type="term" value="F:mannosyl-oligosaccharide 1,2-alpha-mannosidase activity"/>
    <property type="evidence" value="ECO:0007669"/>
    <property type="project" value="UniProtKB-EC"/>
</dbReference>
<keyword evidence="15" id="KW-1133">Transmembrane helix</keyword>
<dbReference type="PRINTS" id="PR00747">
    <property type="entry name" value="GLYHDRLASE47"/>
</dbReference>
<evidence type="ECO:0000256" key="2">
    <source>
        <dbReference type="ARBA" id="ARBA00004922"/>
    </source>
</evidence>
<evidence type="ECO:0000256" key="14">
    <source>
        <dbReference type="SAM" id="Coils"/>
    </source>
</evidence>
<keyword evidence="14" id="KW-0175">Coiled coil</keyword>
<dbReference type="AlphaFoldDB" id="A0A1X2HL89"/>
<organism evidence="16 17">
    <name type="scientific">Syncephalastrum racemosum</name>
    <name type="common">Filamentous fungus</name>
    <dbReference type="NCBI Taxonomy" id="13706"/>
    <lineage>
        <taxon>Eukaryota</taxon>
        <taxon>Fungi</taxon>
        <taxon>Fungi incertae sedis</taxon>
        <taxon>Mucoromycota</taxon>
        <taxon>Mucoromycotina</taxon>
        <taxon>Mucoromycetes</taxon>
        <taxon>Mucorales</taxon>
        <taxon>Syncephalastraceae</taxon>
        <taxon>Syncephalastrum</taxon>
    </lineage>
</organism>
<comment type="cofactor">
    <cofactor evidence="1 11">
        <name>Ca(2+)</name>
        <dbReference type="ChEBI" id="CHEBI:29108"/>
    </cofactor>
</comment>
<evidence type="ECO:0000256" key="12">
    <source>
        <dbReference type="PIRSR" id="PIRSR601382-3"/>
    </source>
</evidence>
<gene>
    <name evidence="16" type="ORF">BCR43DRAFT_484687</name>
</gene>
<keyword evidence="5 13" id="KW-0378">Hydrolase</keyword>
<dbReference type="SUPFAM" id="SSF48225">
    <property type="entry name" value="Seven-hairpin glycosidases"/>
    <property type="match status" value="1"/>
</dbReference>
<dbReference type="STRING" id="13706.A0A1X2HL89"/>
<keyword evidence="4 11" id="KW-0479">Metal-binding</keyword>
<evidence type="ECO:0000256" key="10">
    <source>
        <dbReference type="PIRSR" id="PIRSR601382-1"/>
    </source>
</evidence>
<dbReference type="EMBL" id="MCGN01000002">
    <property type="protein sequence ID" value="ORZ00107.1"/>
    <property type="molecule type" value="Genomic_DNA"/>
</dbReference>
<feature type="active site" evidence="10">
    <location>
        <position position="364"/>
    </location>
</feature>
<evidence type="ECO:0000313" key="16">
    <source>
        <dbReference type="EMBL" id="ORZ00107.1"/>
    </source>
</evidence>
<protein>
    <recommendedName>
        <fullName evidence="13">alpha-1,2-Mannosidase</fullName>
        <ecNumber evidence="13">3.2.1.-</ecNumber>
    </recommendedName>
</protein>
<evidence type="ECO:0000256" key="1">
    <source>
        <dbReference type="ARBA" id="ARBA00001913"/>
    </source>
</evidence>
<comment type="catalytic activity">
    <reaction evidence="8">
        <text>N(4)-(alpha-D-Man-(1-&gt;2)-alpha-D-Man-(1-&gt;2)-alpha-D-Man-(1-&gt;3)-[alpha-D-Man-(1-&gt;3)-[alpha-D-Man-(1-&gt;2)-alpha-D-Man-(1-&gt;6)]-alpha-D-Man-(1-&gt;6)]-beta-D-Man-(1-&gt;4)-beta-D-GlcNAc-(1-&gt;4)-beta-D-GlcNAc)-L-asparaginyl-[protein] (N-glucan mannose isomer 8A1,2,3B1,3) + 3 H2O = N(4)-(alpha-D-Man-(1-&gt;3)-[alpha-D-Man-(1-&gt;3)-[alpha-D-Man-(1-&gt;6)]-alpha-D-Man-(1-&gt;6)]-beta-D-Man-(1-&gt;4)-beta-D-GlcNAc-(1-&gt;4)-beta-D-GlcNAc)-L-asparaginyl-[protein] (N-glucan mannose isomer 5A1,2) + 3 beta-D-mannose</text>
        <dbReference type="Rhea" id="RHEA:56028"/>
        <dbReference type="Rhea" id="RHEA-COMP:14358"/>
        <dbReference type="Rhea" id="RHEA-COMP:14367"/>
        <dbReference type="ChEBI" id="CHEBI:15377"/>
        <dbReference type="ChEBI" id="CHEBI:28563"/>
        <dbReference type="ChEBI" id="CHEBI:59087"/>
        <dbReference type="ChEBI" id="CHEBI:60628"/>
        <dbReference type="EC" id="3.2.1.113"/>
    </reaction>
</comment>
<evidence type="ECO:0000256" key="8">
    <source>
        <dbReference type="ARBA" id="ARBA00047669"/>
    </source>
</evidence>
<dbReference type="Pfam" id="PF01532">
    <property type="entry name" value="Glyco_hydro_47"/>
    <property type="match status" value="1"/>
</dbReference>
<evidence type="ECO:0000256" key="5">
    <source>
        <dbReference type="ARBA" id="ARBA00022801"/>
    </source>
</evidence>
<proteinExistence type="inferred from homology"/>
<dbReference type="GO" id="GO:0005975">
    <property type="term" value="P:carbohydrate metabolic process"/>
    <property type="evidence" value="ECO:0007669"/>
    <property type="project" value="InterPro"/>
</dbReference>
<feature type="coiled-coil region" evidence="14">
    <location>
        <begin position="101"/>
        <end position="128"/>
    </location>
</feature>
<feature type="active site" description="Proton donor" evidence="10">
    <location>
        <position position="484"/>
    </location>
</feature>
<feature type="binding site" evidence="11">
    <location>
        <position position="602"/>
    </location>
    <ligand>
        <name>Ca(2+)</name>
        <dbReference type="ChEBI" id="CHEBI:29108"/>
    </ligand>
</feature>
<evidence type="ECO:0000256" key="15">
    <source>
        <dbReference type="SAM" id="Phobius"/>
    </source>
</evidence>
<evidence type="ECO:0000256" key="13">
    <source>
        <dbReference type="RuleBase" id="RU361193"/>
    </source>
</evidence>
<keyword evidence="13" id="KW-0326">Glycosidase</keyword>
<dbReference type="GO" id="GO:0036503">
    <property type="term" value="P:ERAD pathway"/>
    <property type="evidence" value="ECO:0007669"/>
    <property type="project" value="UniProtKB-ARBA"/>
</dbReference>
<dbReference type="InParanoid" id="A0A1X2HL89"/>
<name>A0A1X2HL89_SYNRA</name>
<sequence>MLPVHRPATMSGDYADDKYTKRHNQTKFIGSRRRVLLLALFIVGAIYLYTHRTTNEIRTADDAAVPAYQPPLQVTEAVVPPKKNDDAPLIDDEDPLAPEVLEEEEVEAQVAEAEAAAAAEAQERLAEQKTLPPTTEDAVDDAQVNAYRQRKVVEAFKHAWKGYATDCFGADEYQPLSHRGRDWAQGGIGLMITDAIDTMLLMNLTDEYEVAREWVATRLDFDKNQDVNVFETTIRVLGGLLSAYHLSGDAVFLDKATDLGNRLVGAFQTESGIPYASVVLSTGLPYTFHVPSSTAEVTTIQMEFKYLSYLTGDRKYWDAAERVMIKMKELVDTGNTLDGLVPILISPTSGQFSTQEIRLGSRGDSYYEYLIKQYLQTGKTEPLYREMYDQTVRAIRQHLLARSYPSGLLYIAELLNGQPGNKHPKMDHLVCFIGGSFALGATEGLPESAVTLTEAARQDLEMGRDITETCYEMYNMTATGLASEIVYFNTNAESPLDAPDMTIQMRDKHNLLRPETMESIFLLWRITGDPIYREWGWKIFEAFEKYCRLPEGGYTALRDVTQVPPIRDDRMDTFFLGETLKYLYLLFSPNDLVPLDKYVFNSEAHPLPIFRP</sequence>
<accession>A0A1X2HL89</accession>
<dbReference type="GO" id="GO:0016020">
    <property type="term" value="C:membrane"/>
    <property type="evidence" value="ECO:0007669"/>
    <property type="project" value="InterPro"/>
</dbReference>
<feature type="transmembrane region" description="Helical" evidence="15">
    <location>
        <begin position="35"/>
        <end position="50"/>
    </location>
</feature>
<reference evidence="16 17" key="1">
    <citation type="submission" date="2016-07" db="EMBL/GenBank/DDBJ databases">
        <title>Pervasive Adenine N6-methylation of Active Genes in Fungi.</title>
        <authorList>
            <consortium name="DOE Joint Genome Institute"/>
            <person name="Mondo S.J."/>
            <person name="Dannebaum R.O."/>
            <person name="Kuo R.C."/>
            <person name="Labutti K."/>
            <person name="Haridas S."/>
            <person name="Kuo A."/>
            <person name="Salamov A."/>
            <person name="Ahrendt S.R."/>
            <person name="Lipzen A."/>
            <person name="Sullivan W."/>
            <person name="Andreopoulos W.B."/>
            <person name="Clum A."/>
            <person name="Lindquist E."/>
            <person name="Daum C."/>
            <person name="Ramamoorthy G.K."/>
            <person name="Gryganskyi A."/>
            <person name="Culley D."/>
            <person name="Magnuson J.K."/>
            <person name="James T.Y."/>
            <person name="O'Malley M.A."/>
            <person name="Stajich J.E."/>
            <person name="Spatafora J.W."/>
            <person name="Visel A."/>
            <person name="Grigoriev I.V."/>
        </authorList>
    </citation>
    <scope>NUCLEOTIDE SEQUENCE [LARGE SCALE GENOMIC DNA]</scope>
    <source>
        <strain evidence="16 17">NRRL 2496</strain>
    </source>
</reference>
<keyword evidence="17" id="KW-1185">Reference proteome</keyword>
<evidence type="ECO:0000256" key="11">
    <source>
        <dbReference type="PIRSR" id="PIRSR601382-2"/>
    </source>
</evidence>
<dbReference type="EC" id="3.2.1.-" evidence="13"/>
<dbReference type="GO" id="GO:0005783">
    <property type="term" value="C:endoplasmic reticulum"/>
    <property type="evidence" value="ECO:0007669"/>
    <property type="project" value="TreeGrafter"/>
</dbReference>
<evidence type="ECO:0000256" key="9">
    <source>
        <dbReference type="ARBA" id="ARBA00048605"/>
    </source>
</evidence>
<comment type="catalytic activity">
    <reaction evidence="9">
        <text>N(4)-(alpha-D-Man-(1-&gt;2)-alpha-D-Man-(1-&gt;2)-alpha-D-Man-(1-&gt;3)-[alpha-D-Man-(1-&gt;2)-alpha-D-Man-(1-&gt;3)-[alpha-D-Man-(1-&gt;2)-alpha-D-Man-(1-&gt;6)]-alpha-D-Man-(1-&gt;6)]-beta-D-Man-(1-&gt;4)-beta-D-GlcNAc-(1-&gt;4)-beta-D-GlcNAc)-L-asparaginyl-[protein] (N-glucan mannose isomer 9A1,2,3B1,2,3) + 4 H2O = N(4)-(alpha-D-Man-(1-&gt;3)-[alpha-D-Man-(1-&gt;3)-[alpha-D-Man-(1-&gt;6)]-alpha-D-Man-(1-&gt;6)]-beta-D-Man-(1-&gt;4)-beta-D-GlcNAc-(1-&gt;4)-beta-D-GlcNAc)-L-asparaginyl-[protein] (N-glucan mannose isomer 5A1,2) + 4 beta-D-mannose</text>
        <dbReference type="Rhea" id="RHEA:56008"/>
        <dbReference type="Rhea" id="RHEA-COMP:14356"/>
        <dbReference type="Rhea" id="RHEA-COMP:14367"/>
        <dbReference type="ChEBI" id="CHEBI:15377"/>
        <dbReference type="ChEBI" id="CHEBI:28563"/>
        <dbReference type="ChEBI" id="CHEBI:59087"/>
        <dbReference type="ChEBI" id="CHEBI:139493"/>
        <dbReference type="EC" id="3.2.1.113"/>
    </reaction>
</comment>
<evidence type="ECO:0000313" key="17">
    <source>
        <dbReference type="Proteomes" id="UP000242180"/>
    </source>
</evidence>
<dbReference type="InterPro" id="IPR036026">
    <property type="entry name" value="Seven-hairpin_glycosidases"/>
</dbReference>
<dbReference type="InterPro" id="IPR001382">
    <property type="entry name" value="Glyco_hydro_47"/>
</dbReference>
<comment type="pathway">
    <text evidence="2">Protein modification; protein glycosylation.</text>
</comment>
<dbReference type="Proteomes" id="UP000242180">
    <property type="component" value="Unassembled WGS sequence"/>
</dbReference>
<comment type="similarity">
    <text evidence="3 13">Belongs to the glycosyl hydrolase 47 family.</text>
</comment>
<comment type="caution">
    <text evidence="16">The sequence shown here is derived from an EMBL/GenBank/DDBJ whole genome shotgun (WGS) entry which is preliminary data.</text>
</comment>
<evidence type="ECO:0000256" key="6">
    <source>
        <dbReference type="ARBA" id="ARBA00022837"/>
    </source>
</evidence>
<keyword evidence="15" id="KW-0472">Membrane</keyword>
<evidence type="ECO:0000256" key="4">
    <source>
        <dbReference type="ARBA" id="ARBA00022723"/>
    </source>
</evidence>
<dbReference type="OMA" id="AAFKHSW"/>
<dbReference type="FunCoup" id="A0A1X2HL89">
    <property type="interactions" value="567"/>
</dbReference>
<dbReference type="Gene3D" id="1.50.10.10">
    <property type="match status" value="1"/>
</dbReference>